<name>A0ABR6X3V4_9BURK</name>
<keyword evidence="1" id="KW-0472">Membrane</keyword>
<feature type="transmembrane region" description="Helical" evidence="1">
    <location>
        <begin position="180"/>
        <end position="198"/>
    </location>
</feature>
<evidence type="ECO:0000313" key="2">
    <source>
        <dbReference type="EMBL" id="MBC3807622.1"/>
    </source>
</evidence>
<dbReference type="Proteomes" id="UP000648257">
    <property type="component" value="Unassembled WGS sequence"/>
</dbReference>
<evidence type="ECO:0000256" key="1">
    <source>
        <dbReference type="SAM" id="Phobius"/>
    </source>
</evidence>
<gene>
    <name evidence="2" type="ORF">H8K52_09735</name>
</gene>
<feature type="transmembrane region" description="Helical" evidence="1">
    <location>
        <begin position="304"/>
        <end position="320"/>
    </location>
</feature>
<keyword evidence="1" id="KW-0812">Transmembrane</keyword>
<sequence>MSMAAWFVPVNEKTIANLSETPDAMDDFLSHHHGDHDGHGSADDGEIGQSWHYFHFALSDEVDPEASVLSKAVLGGVEVGKDMGYGRARILMPEDVSTIAAALSKMDNVEMSVRDGNDASDNVLENFLAFVAFYQDTATRGDGVITWIVKPDFPVSQAMLLVPEKTSPADLKSKTASAGFCYLLSALWVGMGVYIYTLHENKSAPLRLAEPTTIEVTFERARCYPDPYRKKRALMEQTYSYAPDTANDLGKRYEVLDLVRQPSLETCELALPQATRNPPRSHVWYDKAVPTKARWDIDNDSPSFIIWFTLIGAGILFAIGRSKHGKA</sequence>
<accession>A0ABR6X3V4</accession>
<reference evidence="2 3" key="1">
    <citation type="submission" date="2020-08" db="EMBL/GenBank/DDBJ databases">
        <title>Novel species isolated from subtropical streams in China.</title>
        <authorList>
            <person name="Lu H."/>
        </authorList>
    </citation>
    <scope>NUCLEOTIDE SEQUENCE [LARGE SCALE GENOMIC DNA]</scope>
    <source>
        <strain evidence="2 3">KACC 16656</strain>
    </source>
</reference>
<proteinExistence type="predicted"/>
<dbReference type="InterPro" id="IPR035944">
    <property type="entry name" value="YfbM-like_sf"/>
</dbReference>
<keyword evidence="3" id="KW-1185">Reference proteome</keyword>
<protein>
    <submittedName>
        <fullName evidence="2">DUF1877 family protein</fullName>
    </submittedName>
</protein>
<comment type="caution">
    <text evidence="2">The sequence shown here is derived from an EMBL/GenBank/DDBJ whole genome shotgun (WGS) entry which is preliminary data.</text>
</comment>
<dbReference type="SUPFAM" id="SSF111069">
    <property type="entry name" value="Hypothetical protein yfbM"/>
    <property type="match status" value="1"/>
</dbReference>
<dbReference type="Gene3D" id="3.40.1760.10">
    <property type="entry name" value="YfbM-like super family"/>
    <property type="match status" value="1"/>
</dbReference>
<dbReference type="InterPro" id="IPR015068">
    <property type="entry name" value="DUF1877"/>
</dbReference>
<evidence type="ECO:0000313" key="3">
    <source>
        <dbReference type="Proteomes" id="UP000648257"/>
    </source>
</evidence>
<organism evidence="2 3">
    <name type="scientific">Undibacterium seohonense</name>
    <dbReference type="NCBI Taxonomy" id="1344950"/>
    <lineage>
        <taxon>Bacteria</taxon>
        <taxon>Pseudomonadati</taxon>
        <taxon>Pseudomonadota</taxon>
        <taxon>Betaproteobacteria</taxon>
        <taxon>Burkholderiales</taxon>
        <taxon>Oxalobacteraceae</taxon>
        <taxon>Undibacterium</taxon>
    </lineage>
</organism>
<dbReference type="Pfam" id="PF08974">
    <property type="entry name" value="DUF1877"/>
    <property type="match status" value="1"/>
</dbReference>
<dbReference type="RefSeq" id="WP_186922710.1">
    <property type="nucleotide sequence ID" value="NZ_JACOFW010000009.1"/>
</dbReference>
<dbReference type="EMBL" id="JACOFW010000009">
    <property type="protein sequence ID" value="MBC3807622.1"/>
    <property type="molecule type" value="Genomic_DNA"/>
</dbReference>
<keyword evidence="1" id="KW-1133">Transmembrane helix</keyword>